<proteinExistence type="predicted"/>
<organism evidence="1 2">
    <name type="scientific">Araneus ventricosus</name>
    <name type="common">Orbweaver spider</name>
    <name type="synonym">Epeira ventricosa</name>
    <dbReference type="NCBI Taxonomy" id="182803"/>
    <lineage>
        <taxon>Eukaryota</taxon>
        <taxon>Metazoa</taxon>
        <taxon>Ecdysozoa</taxon>
        <taxon>Arthropoda</taxon>
        <taxon>Chelicerata</taxon>
        <taxon>Arachnida</taxon>
        <taxon>Araneae</taxon>
        <taxon>Araneomorphae</taxon>
        <taxon>Entelegynae</taxon>
        <taxon>Araneoidea</taxon>
        <taxon>Araneidae</taxon>
        <taxon>Araneus</taxon>
    </lineage>
</organism>
<comment type="caution">
    <text evidence="1">The sequence shown here is derived from an EMBL/GenBank/DDBJ whole genome shotgun (WGS) entry which is preliminary data.</text>
</comment>
<keyword evidence="2" id="KW-1185">Reference proteome</keyword>
<dbReference type="AlphaFoldDB" id="A0A4Y2M0G4"/>
<dbReference type="EMBL" id="BGPR01006563">
    <property type="protein sequence ID" value="GBN20074.1"/>
    <property type="molecule type" value="Genomic_DNA"/>
</dbReference>
<evidence type="ECO:0000313" key="2">
    <source>
        <dbReference type="Proteomes" id="UP000499080"/>
    </source>
</evidence>
<reference evidence="1 2" key="1">
    <citation type="journal article" date="2019" name="Sci. Rep.">
        <title>Orb-weaving spider Araneus ventricosus genome elucidates the spidroin gene catalogue.</title>
        <authorList>
            <person name="Kono N."/>
            <person name="Nakamura H."/>
            <person name="Ohtoshi R."/>
            <person name="Moran D.A.P."/>
            <person name="Shinohara A."/>
            <person name="Yoshida Y."/>
            <person name="Fujiwara M."/>
            <person name="Mori M."/>
            <person name="Tomita M."/>
            <person name="Arakawa K."/>
        </authorList>
    </citation>
    <scope>NUCLEOTIDE SEQUENCE [LARGE SCALE GENOMIC DNA]</scope>
</reference>
<evidence type="ECO:0000313" key="1">
    <source>
        <dbReference type="EMBL" id="GBN20074.1"/>
    </source>
</evidence>
<gene>
    <name evidence="1" type="ORF">AVEN_234768_1</name>
</gene>
<name>A0A4Y2M0G4_ARAVE</name>
<sequence>MYLFPLLLTSVPTFQQVFLNRPNSFMFHFESSRQKRSPNVSSKPHLASPRFSFHFFLTSLFFVRPLLFVVRKRTIISSEESAIDWGSPLTTPCQRMMENVPSPANQSDGSVSCSDVRHANPRTQDFLLFEEKTGGGSRTFFPPPPYRVFLP</sequence>
<dbReference type="Proteomes" id="UP000499080">
    <property type="component" value="Unassembled WGS sequence"/>
</dbReference>
<protein>
    <submittedName>
        <fullName evidence="1">Uncharacterized protein</fullName>
    </submittedName>
</protein>
<accession>A0A4Y2M0G4</accession>